<protein>
    <submittedName>
        <fullName evidence="1">N-acetylmuramoyl-L-alanine amidase</fullName>
    </submittedName>
</protein>
<dbReference type="Proteomes" id="UP000264006">
    <property type="component" value="Chromosome"/>
</dbReference>
<dbReference type="EMBL" id="CP031165">
    <property type="protein sequence ID" value="AXV07189.1"/>
    <property type="molecule type" value="Genomic_DNA"/>
</dbReference>
<dbReference type="AlphaFoldDB" id="A0A346XY92"/>
<sequence>MNTLTEHLSHRPMRSGVRASLVVVLAILALAAASLVVAPIASAVEDVQPARAEGPTRLETAVATAERAYPEGSDEVVVGPSDDFTHTLAGAALAGALDAPMLLTPPDFLADTTADALRTMAAERVTLLGGPAAITSDVEDELAEDYAVTRVGDDDPYESAANIAQTTRSIAGGLPELGAEDLPTVVLASGTDFPDALSISGPANDGAIPLLLTDPTSLPEATRDALVDLDPEHVIAIGGPDAISDDVLDEIERDGRLTTRLGGINRTDTAAIVADWFLDAGWFEDTTAILAAGDAFPDAVTAGQLSGQLEAPILLTANRDLLGEQAGSWFTESCPTLEVLQIVGGPEAVSVDVANGAEGLAESCADNGDGGDDTPAVTQTYTVTPQQALSTEAPGVHDFTMARRYDGEPIDGPLDLVLFPCENADVTGSDVDTFVDADNDGDADGFATTDTGQARIAQVNGVDVDDSAIFLAEVDEDGDIDVRLASQSPDCTVLVVVDGNGNGALDLDANGTPVEKYGVGKAEWT</sequence>
<gene>
    <name evidence="1" type="ORF">DVS28_a2508</name>
</gene>
<dbReference type="Pfam" id="PF04122">
    <property type="entry name" value="CW_binding_2"/>
    <property type="match status" value="3"/>
</dbReference>
<organism evidence="1 2">
    <name type="scientific">Euzebya pacifica</name>
    <dbReference type="NCBI Taxonomy" id="1608957"/>
    <lineage>
        <taxon>Bacteria</taxon>
        <taxon>Bacillati</taxon>
        <taxon>Actinomycetota</taxon>
        <taxon>Nitriliruptoria</taxon>
        <taxon>Euzebyales</taxon>
    </lineage>
</organism>
<keyword evidence="2" id="KW-1185">Reference proteome</keyword>
<proteinExistence type="predicted"/>
<dbReference type="KEGG" id="euz:DVS28_a2508"/>
<accession>A0A346XY92</accession>
<reference evidence="1 2" key="1">
    <citation type="submission" date="2018-09" db="EMBL/GenBank/DDBJ databases">
        <title>Complete genome sequence of Euzebya sp. DY32-46 isolated from seawater of Pacific Ocean.</title>
        <authorList>
            <person name="Xu L."/>
            <person name="Wu Y.-H."/>
            <person name="Xu X.-W."/>
        </authorList>
    </citation>
    <scope>NUCLEOTIDE SEQUENCE [LARGE SCALE GENOMIC DNA]</scope>
    <source>
        <strain evidence="1 2">DY32-46</strain>
    </source>
</reference>
<evidence type="ECO:0000313" key="1">
    <source>
        <dbReference type="EMBL" id="AXV07189.1"/>
    </source>
</evidence>
<dbReference type="RefSeq" id="WP_164710443.1">
    <property type="nucleotide sequence ID" value="NZ_CP031165.1"/>
</dbReference>
<dbReference type="PANTHER" id="PTHR30032:SF8">
    <property type="entry name" value="GERMINATION-SPECIFIC N-ACETYLMURAMOYL-L-ALANINE AMIDASE"/>
    <property type="match status" value="1"/>
</dbReference>
<evidence type="ECO:0000313" key="2">
    <source>
        <dbReference type="Proteomes" id="UP000264006"/>
    </source>
</evidence>
<dbReference type="InterPro" id="IPR007253">
    <property type="entry name" value="Cell_wall-bd_2"/>
</dbReference>
<dbReference type="InterPro" id="IPR051922">
    <property type="entry name" value="Bact_Sporulation_Assoc"/>
</dbReference>
<name>A0A346XY92_9ACTN</name>
<dbReference type="PANTHER" id="PTHR30032">
    <property type="entry name" value="N-ACETYLMURAMOYL-L-ALANINE AMIDASE-RELATED"/>
    <property type="match status" value="1"/>
</dbReference>